<keyword evidence="9 12" id="KW-0411">Iron-sulfur</keyword>
<keyword evidence="7" id="KW-0249">Electron transport</keyword>
<dbReference type="InterPro" id="IPR019480">
    <property type="entry name" value="Dihydroorotate_DH_Fe-S-bd"/>
</dbReference>
<keyword evidence="3 11" id="KW-0285">Flavoprotein</keyword>
<dbReference type="GO" id="GO:0046872">
    <property type="term" value="F:metal ion binding"/>
    <property type="evidence" value="ECO:0007669"/>
    <property type="project" value="UniProtKB-KW"/>
</dbReference>
<dbReference type="GO" id="GO:0016491">
    <property type="term" value="F:oxidoreductase activity"/>
    <property type="evidence" value="ECO:0007669"/>
    <property type="project" value="InterPro"/>
</dbReference>
<dbReference type="InterPro" id="IPR039261">
    <property type="entry name" value="FNR_nucleotide-bd"/>
</dbReference>
<keyword evidence="6 11" id="KW-0274">FAD</keyword>
<dbReference type="Gene3D" id="2.10.240.10">
    <property type="entry name" value="Dihydroorotate dehydrogenase, electron transfer subunit"/>
    <property type="match status" value="1"/>
</dbReference>
<evidence type="ECO:0000256" key="1">
    <source>
        <dbReference type="ARBA" id="ARBA00006422"/>
    </source>
</evidence>
<accession>A0A921IQZ1</accession>
<keyword evidence="2" id="KW-0813">Transport</keyword>
<feature type="domain" description="FAD-binding FR-type" evidence="13">
    <location>
        <begin position="7"/>
        <end position="107"/>
    </location>
</feature>
<dbReference type="InterPro" id="IPR050353">
    <property type="entry name" value="PyrK_electron_transfer"/>
</dbReference>
<sequence>MPQPSSARLHEFRVVSNDKIADDTYALVIEAPALAAAIKPGQFMNFEVPGNAMSLLRIPLSYARADADAGTVEIWYAVVGEGTERLSQMQPGDTSTVLGPGGHGWSVPEGCSRALLVGGGIGVPPLVPLAEQLHAQGIEFDVCLGAKTATAGVGGSELDALGAGVIEVATDDGTDGYHGFVTDPAAKLLDEKRYDYVATCGPGVMMSKVAEAAAKAGAYCEASLERMMSCGFGACSTCNVETTEGMKGACMCGPVFDASKVVVW</sequence>
<dbReference type="PIRSF" id="PIRSF006816">
    <property type="entry name" value="Cyc3_hyd_g"/>
    <property type="match status" value="1"/>
</dbReference>
<dbReference type="PANTHER" id="PTHR43513:SF3">
    <property type="entry name" value="DIHYDROOROTATE DEHYDROGENASE B (NAD(+)), ELECTRON TRANSFER SUBUNIT-RELATED"/>
    <property type="match status" value="1"/>
</dbReference>
<dbReference type="InterPro" id="IPR017927">
    <property type="entry name" value="FAD-bd_FR_type"/>
</dbReference>
<dbReference type="SUPFAM" id="SSF63380">
    <property type="entry name" value="Riboflavin synthase domain-like"/>
    <property type="match status" value="1"/>
</dbReference>
<protein>
    <submittedName>
        <fullName evidence="14">Dihydroorotate dehydrogenase electron transfer subunit</fullName>
    </submittedName>
</protein>
<evidence type="ECO:0000256" key="6">
    <source>
        <dbReference type="ARBA" id="ARBA00022827"/>
    </source>
</evidence>
<feature type="binding site" evidence="12">
    <location>
        <position position="238"/>
    </location>
    <ligand>
        <name>[2Fe-2S] cluster</name>
        <dbReference type="ChEBI" id="CHEBI:190135"/>
    </ligand>
</feature>
<feature type="binding site" evidence="11">
    <location>
        <begin position="82"/>
        <end position="83"/>
    </location>
    <ligand>
        <name>FAD</name>
        <dbReference type="ChEBI" id="CHEBI:57692"/>
    </ligand>
</feature>
<dbReference type="Gene3D" id="3.40.50.80">
    <property type="entry name" value="Nucleotide-binding domain of ferredoxin-NADP reductase (FNR) module"/>
    <property type="match status" value="1"/>
</dbReference>
<feature type="binding site" evidence="12">
    <location>
        <position position="235"/>
    </location>
    <ligand>
        <name>[2Fe-2S] cluster</name>
        <dbReference type="ChEBI" id="CHEBI:190135"/>
    </ligand>
</feature>
<evidence type="ECO:0000256" key="12">
    <source>
        <dbReference type="PIRSR" id="PIRSR006816-2"/>
    </source>
</evidence>
<reference evidence="14" key="1">
    <citation type="journal article" date="2021" name="PeerJ">
        <title>Extensive microbial diversity within the chicken gut microbiome revealed by metagenomics and culture.</title>
        <authorList>
            <person name="Gilroy R."/>
            <person name="Ravi A."/>
            <person name="Getino M."/>
            <person name="Pursley I."/>
            <person name="Horton D.L."/>
            <person name="Alikhan N.F."/>
            <person name="Baker D."/>
            <person name="Gharbi K."/>
            <person name="Hall N."/>
            <person name="Watson M."/>
            <person name="Adriaenssens E.M."/>
            <person name="Foster-Nyarko E."/>
            <person name="Jarju S."/>
            <person name="Secka A."/>
            <person name="Antonio M."/>
            <person name="Oren A."/>
            <person name="Chaudhuri R.R."/>
            <person name="La Ragione R."/>
            <person name="Hildebrand F."/>
            <person name="Pallen M.J."/>
        </authorList>
    </citation>
    <scope>NUCLEOTIDE SEQUENCE</scope>
    <source>
        <strain evidence="14">ChiGjej2B2-7701</strain>
    </source>
</reference>
<comment type="cofactor">
    <cofactor evidence="11">
        <name>FAD</name>
        <dbReference type="ChEBI" id="CHEBI:57692"/>
    </cofactor>
    <text evidence="11">Binds 1 FAD per subunit.</text>
</comment>
<dbReference type="InterPro" id="IPR012165">
    <property type="entry name" value="Cyt_c3_hydrogenase_gsu"/>
</dbReference>
<evidence type="ECO:0000313" key="15">
    <source>
        <dbReference type="Proteomes" id="UP000746751"/>
    </source>
</evidence>
<dbReference type="Pfam" id="PF10418">
    <property type="entry name" value="DHODB_Fe-S_bind"/>
    <property type="match status" value="1"/>
</dbReference>
<dbReference type="Proteomes" id="UP000746751">
    <property type="component" value="Unassembled WGS sequence"/>
</dbReference>
<comment type="cofactor">
    <cofactor evidence="10">
        <name>[2Fe-2S] cluster</name>
        <dbReference type="ChEBI" id="CHEBI:190135"/>
    </cofactor>
</comment>
<dbReference type="GO" id="GO:0051537">
    <property type="term" value="F:2 iron, 2 sulfur cluster binding"/>
    <property type="evidence" value="ECO:0007669"/>
    <property type="project" value="UniProtKB-KW"/>
</dbReference>
<keyword evidence="5 12" id="KW-0479">Metal-binding</keyword>
<dbReference type="GO" id="GO:0050660">
    <property type="term" value="F:flavin adenine dinucleotide binding"/>
    <property type="evidence" value="ECO:0007669"/>
    <property type="project" value="InterPro"/>
</dbReference>
<evidence type="ECO:0000256" key="9">
    <source>
        <dbReference type="ARBA" id="ARBA00023014"/>
    </source>
</evidence>
<comment type="caution">
    <text evidence="14">The sequence shown here is derived from an EMBL/GenBank/DDBJ whole genome shotgun (WGS) entry which is preliminary data.</text>
</comment>
<dbReference type="EMBL" id="DYVF01000047">
    <property type="protein sequence ID" value="HJG31341.1"/>
    <property type="molecule type" value="Genomic_DNA"/>
</dbReference>
<keyword evidence="4 12" id="KW-0001">2Fe-2S</keyword>
<feature type="binding site" evidence="12">
    <location>
        <position position="250"/>
    </location>
    <ligand>
        <name>[2Fe-2S] cluster</name>
        <dbReference type="ChEBI" id="CHEBI:190135"/>
    </ligand>
</feature>
<evidence type="ECO:0000256" key="4">
    <source>
        <dbReference type="ARBA" id="ARBA00022714"/>
    </source>
</evidence>
<name>A0A921IQZ1_9ACTN</name>
<dbReference type="GO" id="GO:0006221">
    <property type="term" value="P:pyrimidine nucleotide biosynthetic process"/>
    <property type="evidence" value="ECO:0007669"/>
    <property type="project" value="InterPro"/>
</dbReference>
<evidence type="ECO:0000256" key="7">
    <source>
        <dbReference type="ARBA" id="ARBA00022982"/>
    </source>
</evidence>
<dbReference type="PROSITE" id="PS51384">
    <property type="entry name" value="FAD_FR"/>
    <property type="match status" value="1"/>
</dbReference>
<dbReference type="PROSITE" id="PS00197">
    <property type="entry name" value="2FE2S_FER_1"/>
    <property type="match status" value="1"/>
</dbReference>
<comment type="cofactor">
    <cofactor evidence="12">
        <name>[2Fe-2S] cluster</name>
        <dbReference type="ChEBI" id="CHEBI:190135"/>
    </cofactor>
    <text evidence="12">Binds 1 [2Fe-2S] cluster per subunit.</text>
</comment>
<gene>
    <name evidence="14" type="ORF">K8U80_08090</name>
</gene>
<evidence type="ECO:0000313" key="14">
    <source>
        <dbReference type="EMBL" id="HJG31341.1"/>
    </source>
</evidence>
<evidence type="ECO:0000259" key="13">
    <source>
        <dbReference type="PROSITE" id="PS51384"/>
    </source>
</evidence>
<evidence type="ECO:0000256" key="2">
    <source>
        <dbReference type="ARBA" id="ARBA00022448"/>
    </source>
</evidence>
<evidence type="ECO:0000256" key="11">
    <source>
        <dbReference type="PIRSR" id="PIRSR006816-1"/>
    </source>
</evidence>
<evidence type="ECO:0000256" key="5">
    <source>
        <dbReference type="ARBA" id="ARBA00022723"/>
    </source>
</evidence>
<evidence type="ECO:0000256" key="3">
    <source>
        <dbReference type="ARBA" id="ARBA00022630"/>
    </source>
</evidence>
<dbReference type="AlphaFoldDB" id="A0A921IQZ1"/>
<comment type="similarity">
    <text evidence="1">Belongs to the PyrK family.</text>
</comment>
<dbReference type="InterPro" id="IPR006058">
    <property type="entry name" value="2Fe2S_fd_BS"/>
</dbReference>
<dbReference type="CDD" id="cd06218">
    <property type="entry name" value="DHOD_e_trans"/>
    <property type="match status" value="1"/>
</dbReference>
<keyword evidence="8 12" id="KW-0408">Iron</keyword>
<evidence type="ECO:0000256" key="10">
    <source>
        <dbReference type="ARBA" id="ARBA00034078"/>
    </source>
</evidence>
<evidence type="ECO:0000256" key="8">
    <source>
        <dbReference type="ARBA" id="ARBA00023004"/>
    </source>
</evidence>
<dbReference type="InterPro" id="IPR017938">
    <property type="entry name" value="Riboflavin_synthase-like_b-brl"/>
</dbReference>
<proteinExistence type="inferred from homology"/>
<reference evidence="14" key="2">
    <citation type="submission" date="2021-09" db="EMBL/GenBank/DDBJ databases">
        <authorList>
            <person name="Gilroy R."/>
        </authorList>
    </citation>
    <scope>NUCLEOTIDE SEQUENCE</scope>
    <source>
        <strain evidence="14">ChiGjej2B2-7701</strain>
    </source>
</reference>
<dbReference type="Gene3D" id="2.40.30.10">
    <property type="entry name" value="Translation factors"/>
    <property type="match status" value="1"/>
</dbReference>
<dbReference type="PANTHER" id="PTHR43513">
    <property type="entry name" value="DIHYDROOROTATE DEHYDROGENASE B (NAD(+)), ELECTRON TRANSFER SUBUNIT"/>
    <property type="match status" value="1"/>
</dbReference>
<organism evidence="14 15">
    <name type="scientific">Collinsella ihumii</name>
    <dbReference type="NCBI Taxonomy" id="1720204"/>
    <lineage>
        <taxon>Bacteria</taxon>
        <taxon>Bacillati</taxon>
        <taxon>Actinomycetota</taxon>
        <taxon>Coriobacteriia</taxon>
        <taxon>Coriobacteriales</taxon>
        <taxon>Coriobacteriaceae</taxon>
        <taxon>Collinsella</taxon>
    </lineage>
</organism>
<dbReference type="SUPFAM" id="SSF52343">
    <property type="entry name" value="Ferredoxin reductase-like, C-terminal NADP-linked domain"/>
    <property type="match status" value="1"/>
</dbReference>
<feature type="binding site" evidence="12">
    <location>
        <position position="230"/>
    </location>
    <ligand>
        <name>[2Fe-2S] cluster</name>
        <dbReference type="ChEBI" id="CHEBI:190135"/>
    </ligand>
</feature>
<dbReference type="InterPro" id="IPR037117">
    <property type="entry name" value="Dihydroorotate_DH_ele_sf"/>
</dbReference>